<accession>A0A914N4J6</accession>
<dbReference type="Proteomes" id="UP000887563">
    <property type="component" value="Unplaced"/>
</dbReference>
<keyword evidence="1" id="KW-1185">Reference proteome</keyword>
<proteinExistence type="predicted"/>
<sequence length="57" mass="6707">MIPPRVSNPAFHLWAGITHAGFFFKNYGAQTSFIRLKWEHRLLSVRIRYVFNISNSL</sequence>
<protein>
    <submittedName>
        <fullName evidence="2">Uncharacterized protein</fullName>
    </submittedName>
</protein>
<name>A0A914N4J6_MELIC</name>
<evidence type="ECO:0000313" key="1">
    <source>
        <dbReference type="Proteomes" id="UP000887563"/>
    </source>
</evidence>
<dbReference type="AlphaFoldDB" id="A0A914N4J6"/>
<reference evidence="2" key="1">
    <citation type="submission" date="2022-11" db="UniProtKB">
        <authorList>
            <consortium name="WormBaseParasite"/>
        </authorList>
    </citation>
    <scope>IDENTIFICATION</scope>
</reference>
<dbReference type="WBParaSite" id="Minc3s03931g35164">
    <property type="protein sequence ID" value="Minc3s03931g35164"/>
    <property type="gene ID" value="Minc3s03931g35164"/>
</dbReference>
<organism evidence="1 2">
    <name type="scientific">Meloidogyne incognita</name>
    <name type="common">Southern root-knot nematode worm</name>
    <name type="synonym">Oxyuris incognita</name>
    <dbReference type="NCBI Taxonomy" id="6306"/>
    <lineage>
        <taxon>Eukaryota</taxon>
        <taxon>Metazoa</taxon>
        <taxon>Ecdysozoa</taxon>
        <taxon>Nematoda</taxon>
        <taxon>Chromadorea</taxon>
        <taxon>Rhabditida</taxon>
        <taxon>Tylenchina</taxon>
        <taxon>Tylenchomorpha</taxon>
        <taxon>Tylenchoidea</taxon>
        <taxon>Meloidogynidae</taxon>
        <taxon>Meloidogyninae</taxon>
        <taxon>Meloidogyne</taxon>
        <taxon>Meloidogyne incognita group</taxon>
    </lineage>
</organism>
<evidence type="ECO:0000313" key="2">
    <source>
        <dbReference type="WBParaSite" id="Minc3s03931g35164"/>
    </source>
</evidence>